<proteinExistence type="predicted"/>
<protein>
    <submittedName>
        <fullName evidence="2">Omp28-related outer membrane protein</fullName>
    </submittedName>
</protein>
<dbReference type="EMBL" id="JAHXCT010000005">
    <property type="protein sequence ID" value="MBW4769712.1"/>
    <property type="molecule type" value="Genomic_DNA"/>
</dbReference>
<comment type="caution">
    <text evidence="2">The sequence shown here is derived from an EMBL/GenBank/DDBJ whole genome shotgun (WGS) entry which is preliminary data.</text>
</comment>
<dbReference type="RefSeq" id="WP_219481722.1">
    <property type="nucleotide sequence ID" value="NZ_JAHXCT010000005.1"/>
</dbReference>
<keyword evidence="1" id="KW-0732">Signal</keyword>
<feature type="chain" id="PRO_5047527556" evidence="1">
    <location>
        <begin position="25"/>
        <end position="435"/>
    </location>
</feature>
<accession>A0ABS6YDT6</accession>
<organism evidence="2 3">
    <name type="scientific">Hoylesella nanceiensis</name>
    <dbReference type="NCBI Taxonomy" id="425941"/>
    <lineage>
        <taxon>Bacteria</taxon>
        <taxon>Pseudomonadati</taxon>
        <taxon>Bacteroidota</taxon>
        <taxon>Bacteroidia</taxon>
        <taxon>Bacteroidales</taxon>
        <taxon>Prevotellaceae</taxon>
        <taxon>Hoylesella</taxon>
    </lineage>
</organism>
<evidence type="ECO:0000313" key="3">
    <source>
        <dbReference type="Proteomes" id="UP000788426"/>
    </source>
</evidence>
<gene>
    <name evidence="2" type="ORF">KZO38_08060</name>
</gene>
<name>A0ABS6YDT6_9BACT</name>
<feature type="signal peptide" evidence="1">
    <location>
        <begin position="1"/>
        <end position="24"/>
    </location>
</feature>
<keyword evidence="3" id="KW-1185">Reference proteome</keyword>
<evidence type="ECO:0000256" key="1">
    <source>
        <dbReference type="SAM" id="SignalP"/>
    </source>
</evidence>
<sequence>MKQFVLSAFIFVLSTLFNINECWAGDLSLAPAAARKTYIARSSSTAKAFISVTSFGRDVVNSFEYTITSDKGTVVEGTYTFKEAFRKYDTSTCEIEFPVNKTTDITSLTFNINKVNNERNGATLGSCNIPFTFISKFATRKVVVEDFTGMWCGWCPRGIAAMEYMQKHYPESFIGIAAHDADALSTPDYAYVLAKYRGRPYVLMNRTTRVHSFVPKNELERERDAGADMDVDISAVWDEGKKKISITSTTTFRLDASEGNYALAYVLTEDGIKTTRAQNNNFAGDMSLKGVSEEAEFFMNSGQAIYDMTNNHVAIAAKNITNGLEGIVKAPFVADKPIVHETSFDNIAQYRKIQNKDNLSVCVLLIDTSNGRIVNANKCKIQTANATGIESTAIDNKEKHVVARYTINGEFISAPVKGINIVKYSDGTTKKEVVQ</sequence>
<reference evidence="2 3" key="1">
    <citation type="submission" date="2021-07" db="EMBL/GenBank/DDBJ databases">
        <title>Genomic diversity and antimicrobial resistance of Prevotella spp. isolated from chronic lung disease airways.</title>
        <authorList>
            <person name="Webb K.A."/>
            <person name="Olagoke O.S."/>
            <person name="Baird T."/>
            <person name="Neill J."/>
            <person name="Pham A."/>
            <person name="Wells T.J."/>
            <person name="Ramsay K.A."/>
            <person name="Bell S.C."/>
            <person name="Sarovich D.S."/>
            <person name="Price E.P."/>
        </authorList>
    </citation>
    <scope>NUCLEOTIDE SEQUENCE [LARGE SCALE GENOMIC DNA]</scope>
    <source>
        <strain evidence="2 3">SCHI0011.S.12</strain>
    </source>
</reference>
<evidence type="ECO:0000313" key="2">
    <source>
        <dbReference type="EMBL" id="MBW4769712.1"/>
    </source>
</evidence>
<dbReference type="Proteomes" id="UP000788426">
    <property type="component" value="Unassembled WGS sequence"/>
</dbReference>